<evidence type="ECO:0000313" key="1">
    <source>
        <dbReference type="EMBL" id="RRW33168.1"/>
    </source>
</evidence>
<reference evidence="1 2" key="1">
    <citation type="submission" date="2018-10" db="EMBL/GenBank/DDBJ databases">
        <title>Transmission dynamics of multidrug resistant bacteria on intensive care unit surfaces.</title>
        <authorList>
            <person name="D'Souza A.W."/>
            <person name="Potter R.F."/>
            <person name="Wallace M."/>
            <person name="Shupe A."/>
            <person name="Patel S."/>
            <person name="Sun S."/>
            <person name="Gul D."/>
            <person name="Kwon J.H."/>
            <person name="Andleeb S."/>
            <person name="Burnham C.-A.D."/>
            <person name="Dantas G."/>
        </authorList>
    </citation>
    <scope>NUCLEOTIDE SEQUENCE [LARGE SCALE GENOMIC DNA]</scope>
    <source>
        <strain evidence="1 2">PO_271</strain>
    </source>
</reference>
<accession>A0A3R8VW48</accession>
<name>A0A3R8VW48_ECTOL</name>
<gene>
    <name evidence="1" type="ORF">EGJ44_15675</name>
</gene>
<organism evidence="1 2">
    <name type="scientific">Ectopseudomonas oleovorans</name>
    <name type="common">Pseudomonas oleovorans</name>
    <dbReference type="NCBI Taxonomy" id="301"/>
    <lineage>
        <taxon>Bacteria</taxon>
        <taxon>Pseudomonadati</taxon>
        <taxon>Pseudomonadota</taxon>
        <taxon>Gammaproteobacteria</taxon>
        <taxon>Pseudomonadales</taxon>
        <taxon>Pseudomonadaceae</taxon>
        <taxon>Ectopseudomonas</taxon>
    </lineage>
</organism>
<dbReference type="EMBL" id="RHRS01000042">
    <property type="protein sequence ID" value="RRW33168.1"/>
    <property type="molecule type" value="Genomic_DNA"/>
</dbReference>
<proteinExistence type="predicted"/>
<dbReference type="AlphaFoldDB" id="A0A3R8VW48"/>
<comment type="caution">
    <text evidence="1">The sequence shown here is derived from an EMBL/GenBank/DDBJ whole genome shotgun (WGS) entry which is preliminary data.</text>
</comment>
<dbReference type="RefSeq" id="WP_125874660.1">
    <property type="nucleotide sequence ID" value="NZ_RHRS01000042.1"/>
</dbReference>
<sequence>MANNYYDATGVLMLNRITPVITALFGAFELDETYPPGDGRAYIARISESNDPQWADILEGLIDLTNDLDLAVGEEDGEATIETALWALASHFTVDQDEELAHLIEHHPFENEADLEALFLIASRFDDGHQLTAILFEGCWHCSKPRLFEFGGDACFLSQEVSLFGTSSHTLELGAELRKARLADDPAAVSARIVTETMRLISGFSDEEFRLGLQQRVAEQLLRTAPLSPDTLDD</sequence>
<evidence type="ECO:0000313" key="2">
    <source>
        <dbReference type="Proteomes" id="UP000272833"/>
    </source>
</evidence>
<dbReference type="Proteomes" id="UP000272833">
    <property type="component" value="Unassembled WGS sequence"/>
</dbReference>
<protein>
    <submittedName>
        <fullName evidence="1">Uncharacterized protein</fullName>
    </submittedName>
</protein>